<evidence type="ECO:0000313" key="2">
    <source>
        <dbReference type="EMBL" id="XBH21444.1"/>
    </source>
</evidence>
<gene>
    <name evidence="2" type="ORF">V5R04_14715</name>
</gene>
<name>A0AAU7DVU8_9MICO</name>
<evidence type="ECO:0000256" key="1">
    <source>
        <dbReference type="SAM" id="Coils"/>
    </source>
</evidence>
<reference evidence="2" key="1">
    <citation type="submission" date="2024-02" db="EMBL/GenBank/DDBJ databases">
        <title>Tomenella chthoni gen. nov. sp. nov., a member of the family Jonesiaceae isolated from bat guano.</title>
        <authorList>
            <person name="Miller S.L."/>
            <person name="King J."/>
            <person name="Sankaranarayanan K."/>
            <person name="Lawson P.A."/>
        </authorList>
    </citation>
    <scope>NUCLEOTIDE SEQUENCE</scope>
    <source>
        <strain evidence="2">BS-20</strain>
    </source>
</reference>
<dbReference type="EMBL" id="CP146203">
    <property type="protein sequence ID" value="XBH21444.1"/>
    <property type="molecule type" value="Genomic_DNA"/>
</dbReference>
<dbReference type="AlphaFoldDB" id="A0AAU7DVU8"/>
<protein>
    <submittedName>
        <fullName evidence="2">Uncharacterized protein</fullName>
    </submittedName>
</protein>
<sequence length="85" mass="9043">MSVRELKDAVMRVANEAQRSGEALNKSHQELSGRGEKMRQVLDGTGHGTDATTAASIAEALNAVADAKKDMDDAQRAAENYAAQL</sequence>
<organism evidence="2">
    <name type="scientific">Jonesiaceae bacterium BS-20</name>
    <dbReference type="NCBI Taxonomy" id="3120821"/>
    <lineage>
        <taxon>Bacteria</taxon>
        <taxon>Bacillati</taxon>
        <taxon>Actinomycetota</taxon>
        <taxon>Actinomycetes</taxon>
        <taxon>Micrococcales</taxon>
        <taxon>Jonesiaceae</taxon>
    </lineage>
</organism>
<accession>A0AAU7DVU8</accession>
<keyword evidence="1" id="KW-0175">Coiled coil</keyword>
<proteinExistence type="predicted"/>
<feature type="coiled-coil region" evidence="1">
    <location>
        <begin position="57"/>
        <end position="84"/>
    </location>
</feature>